<dbReference type="EMBL" id="JANAVB010032820">
    <property type="protein sequence ID" value="KAJ6809877.1"/>
    <property type="molecule type" value="Genomic_DNA"/>
</dbReference>
<sequence length="72" mass="8180">MKKRRLNVKEVRDSGGDLLVAGVQGSSTVEASRSGWAQQRLRDVLRSARGIHRRRWRFPARLSVELAVARPE</sequence>
<accession>A0AAX6F0M1</accession>
<evidence type="ECO:0000313" key="3">
    <source>
        <dbReference type="Proteomes" id="UP001140949"/>
    </source>
</evidence>
<evidence type="ECO:0000313" key="2">
    <source>
        <dbReference type="EMBL" id="KAJ6809877.1"/>
    </source>
</evidence>
<evidence type="ECO:0000313" key="1">
    <source>
        <dbReference type="EMBL" id="KAJ6809876.1"/>
    </source>
</evidence>
<organism evidence="1 3">
    <name type="scientific">Iris pallida</name>
    <name type="common">Sweet iris</name>
    <dbReference type="NCBI Taxonomy" id="29817"/>
    <lineage>
        <taxon>Eukaryota</taxon>
        <taxon>Viridiplantae</taxon>
        <taxon>Streptophyta</taxon>
        <taxon>Embryophyta</taxon>
        <taxon>Tracheophyta</taxon>
        <taxon>Spermatophyta</taxon>
        <taxon>Magnoliopsida</taxon>
        <taxon>Liliopsida</taxon>
        <taxon>Asparagales</taxon>
        <taxon>Iridaceae</taxon>
        <taxon>Iridoideae</taxon>
        <taxon>Irideae</taxon>
        <taxon>Iris</taxon>
    </lineage>
</organism>
<keyword evidence="3" id="KW-1185">Reference proteome</keyword>
<reference evidence="1" key="1">
    <citation type="journal article" date="2023" name="GigaByte">
        <title>Genome assembly of the bearded iris, Iris pallida Lam.</title>
        <authorList>
            <person name="Bruccoleri R.E."/>
            <person name="Oakeley E.J."/>
            <person name="Faust A.M.E."/>
            <person name="Altorfer M."/>
            <person name="Dessus-Babus S."/>
            <person name="Burckhardt D."/>
            <person name="Oertli M."/>
            <person name="Naumann U."/>
            <person name="Petersen F."/>
            <person name="Wong J."/>
        </authorList>
    </citation>
    <scope>NUCLEOTIDE SEQUENCE</scope>
    <source>
        <strain evidence="1">GSM-AAB239-AS_SAM_17_03QT</strain>
    </source>
</reference>
<reference evidence="1" key="2">
    <citation type="submission" date="2023-04" db="EMBL/GenBank/DDBJ databases">
        <authorList>
            <person name="Bruccoleri R.E."/>
            <person name="Oakeley E.J."/>
            <person name="Faust A.-M."/>
            <person name="Dessus-Babus S."/>
            <person name="Altorfer M."/>
            <person name="Burckhardt D."/>
            <person name="Oertli M."/>
            <person name="Naumann U."/>
            <person name="Petersen F."/>
            <person name="Wong J."/>
        </authorList>
    </citation>
    <scope>NUCLEOTIDE SEQUENCE</scope>
    <source>
        <strain evidence="1">GSM-AAB239-AS_SAM_17_03QT</strain>
        <tissue evidence="1">Leaf</tissue>
    </source>
</reference>
<dbReference type="EMBL" id="JANAVB010032820">
    <property type="protein sequence ID" value="KAJ6809876.1"/>
    <property type="molecule type" value="Genomic_DNA"/>
</dbReference>
<name>A0AAX6F0M1_IRIPA</name>
<proteinExistence type="predicted"/>
<gene>
    <name evidence="1" type="ORF">M6B38_159655</name>
    <name evidence="2" type="ORF">M6B38_159660</name>
</gene>
<dbReference type="AlphaFoldDB" id="A0AAX6F0M1"/>
<dbReference type="Proteomes" id="UP001140949">
    <property type="component" value="Unassembled WGS sequence"/>
</dbReference>
<comment type="caution">
    <text evidence="1">The sequence shown here is derived from an EMBL/GenBank/DDBJ whole genome shotgun (WGS) entry which is preliminary data.</text>
</comment>
<protein>
    <submittedName>
        <fullName evidence="1">Uncharacterized protein</fullName>
    </submittedName>
</protein>